<dbReference type="Pfam" id="PF04641">
    <property type="entry name" value="Rtf2"/>
    <property type="match status" value="1"/>
</dbReference>
<feature type="compositionally biased region" description="Low complexity" evidence="4">
    <location>
        <begin position="236"/>
        <end position="253"/>
    </location>
</feature>
<accession>A0AAD9R570</accession>
<comment type="caution">
    <text evidence="5">The sequence shown here is derived from an EMBL/GenBank/DDBJ whole genome shotgun (WGS) entry which is preliminary data.</text>
</comment>
<dbReference type="GO" id="GO:0005634">
    <property type="term" value="C:nucleus"/>
    <property type="evidence" value="ECO:0007669"/>
    <property type="project" value="TreeGrafter"/>
</dbReference>
<dbReference type="EMBL" id="JARQWQ010000003">
    <property type="protein sequence ID" value="KAK2572976.1"/>
    <property type="molecule type" value="Genomic_DNA"/>
</dbReference>
<reference evidence="5" key="1">
    <citation type="journal article" date="2023" name="G3 (Bethesda)">
        <title>Whole genome assembly and annotation of the endangered Caribbean coral Acropora cervicornis.</title>
        <authorList>
            <person name="Selwyn J.D."/>
            <person name="Vollmer S.V."/>
        </authorList>
    </citation>
    <scope>NUCLEOTIDE SEQUENCE</scope>
    <source>
        <strain evidence="5">K2</strain>
    </source>
</reference>
<proteinExistence type="inferred from homology"/>
<feature type="compositionally biased region" description="Basic and acidic residues" evidence="4">
    <location>
        <begin position="179"/>
        <end position="193"/>
    </location>
</feature>
<evidence type="ECO:0000313" key="6">
    <source>
        <dbReference type="Proteomes" id="UP001249851"/>
    </source>
</evidence>
<evidence type="ECO:0000313" key="5">
    <source>
        <dbReference type="EMBL" id="KAK2572976.1"/>
    </source>
</evidence>
<dbReference type="Proteomes" id="UP001249851">
    <property type="component" value="Unassembled WGS sequence"/>
</dbReference>
<gene>
    <name evidence="5" type="ORF">P5673_001997</name>
</gene>
<evidence type="ECO:0000256" key="3">
    <source>
        <dbReference type="ARBA" id="ARBA00030367"/>
    </source>
</evidence>
<dbReference type="InterPro" id="IPR027799">
    <property type="entry name" value="Rtf2_RING-finger"/>
</dbReference>
<feature type="compositionally biased region" description="Polar residues" evidence="4">
    <location>
        <begin position="209"/>
        <end position="218"/>
    </location>
</feature>
<evidence type="ECO:0000256" key="1">
    <source>
        <dbReference type="ARBA" id="ARBA00009885"/>
    </source>
</evidence>
<evidence type="ECO:0000256" key="2">
    <source>
        <dbReference type="ARBA" id="ARBA00015157"/>
    </source>
</evidence>
<dbReference type="AlphaFoldDB" id="A0AAD9R570"/>
<dbReference type="CDD" id="cd16653">
    <property type="entry name" value="RING-like_Rtf2"/>
    <property type="match status" value="1"/>
</dbReference>
<dbReference type="GO" id="GO:0006274">
    <property type="term" value="P:DNA replication termination"/>
    <property type="evidence" value="ECO:0007669"/>
    <property type="project" value="TreeGrafter"/>
</dbReference>
<feature type="region of interest" description="Disordered" evidence="4">
    <location>
        <begin position="179"/>
        <end position="277"/>
    </location>
</feature>
<feature type="compositionally biased region" description="Basic and acidic residues" evidence="4">
    <location>
        <begin position="219"/>
        <end position="235"/>
    </location>
</feature>
<protein>
    <recommendedName>
        <fullName evidence="2">Replication termination factor 2</fullName>
    </recommendedName>
    <alternativeName>
        <fullName evidence="3">Replication termination factor 2 domain-containing protein 1</fullName>
    </alternativeName>
</protein>
<dbReference type="InterPro" id="IPR006735">
    <property type="entry name" value="Rtf2"/>
</dbReference>
<organism evidence="5 6">
    <name type="scientific">Acropora cervicornis</name>
    <name type="common">Staghorn coral</name>
    <dbReference type="NCBI Taxonomy" id="6130"/>
    <lineage>
        <taxon>Eukaryota</taxon>
        <taxon>Metazoa</taxon>
        <taxon>Cnidaria</taxon>
        <taxon>Anthozoa</taxon>
        <taxon>Hexacorallia</taxon>
        <taxon>Scleractinia</taxon>
        <taxon>Astrocoeniina</taxon>
        <taxon>Acroporidae</taxon>
        <taxon>Acropora</taxon>
    </lineage>
</organism>
<keyword evidence="6" id="KW-1185">Reference proteome</keyword>
<reference evidence="5" key="2">
    <citation type="journal article" date="2023" name="Science">
        <title>Genomic signatures of disease resistance in endangered staghorn corals.</title>
        <authorList>
            <person name="Vollmer S.V."/>
            <person name="Selwyn J.D."/>
            <person name="Despard B.A."/>
            <person name="Roesel C.L."/>
        </authorList>
    </citation>
    <scope>NUCLEOTIDE SEQUENCE</scope>
    <source>
        <strain evidence="5">K2</strain>
    </source>
</reference>
<name>A0AAD9R570_ACRCE</name>
<evidence type="ECO:0000256" key="4">
    <source>
        <dbReference type="SAM" id="MobiDB-lite"/>
    </source>
</evidence>
<dbReference type="PANTHER" id="PTHR12775">
    <property type="entry name" value="PROTEIN C20ORF43 HOMOLOG"/>
    <property type="match status" value="1"/>
</dbReference>
<comment type="similarity">
    <text evidence="1">Belongs to the rtf2 family.</text>
</comment>
<sequence length="312" mass="34711">MGCDGGTIPKRDELVRMKKKPEQVDKNYELNAKWFHCALSQAELRTPIVCCELGNLYNKEAVLEYLIDKSSVTTDIASHIRSLKDVKELNLTSNPAFEQKAVEHADSYLDFQASPFICPVVGIEMNGRYKFCFLWKCGCVFSERALKEVPATVCNTCGKPLSNDDIIVINGSEDEVRAMKEKMEERRQKSKLEKKAKKTKISETSTSINGSTSFNTSEISKDGPEKPAKRAKIEHAPSSSKASASDVKVTAAKLTASGTSSSKGKIPELSKHKTVAEDPKASKVFKSLFSSSHKDRPKHLQSNWVTYHSYHI</sequence>
<feature type="compositionally biased region" description="Basic and acidic residues" evidence="4">
    <location>
        <begin position="265"/>
        <end position="277"/>
    </location>
</feature>
<dbReference type="PANTHER" id="PTHR12775:SF0">
    <property type="entry name" value="REPLICATION TERMINATION FACTOR 2"/>
    <property type="match status" value="1"/>
</dbReference>